<gene>
    <name evidence="1" type="ORF">C446_15643</name>
</gene>
<organism evidence="1 2">
    <name type="scientific">Halobiforma nitratireducens JCM 10879</name>
    <dbReference type="NCBI Taxonomy" id="1227454"/>
    <lineage>
        <taxon>Archaea</taxon>
        <taxon>Methanobacteriati</taxon>
        <taxon>Methanobacteriota</taxon>
        <taxon>Stenosarchaea group</taxon>
        <taxon>Halobacteria</taxon>
        <taxon>Halobacteriales</taxon>
        <taxon>Natrialbaceae</taxon>
        <taxon>Halobiforma</taxon>
    </lineage>
</organism>
<dbReference type="Proteomes" id="UP000011607">
    <property type="component" value="Unassembled WGS sequence"/>
</dbReference>
<reference evidence="1 2" key="1">
    <citation type="journal article" date="2014" name="PLoS Genet.">
        <title>Phylogenetically driven sequencing of extremely halophilic archaea reveals strategies for static and dynamic osmo-response.</title>
        <authorList>
            <person name="Becker E.A."/>
            <person name="Seitzer P.M."/>
            <person name="Tritt A."/>
            <person name="Larsen D."/>
            <person name="Krusor M."/>
            <person name="Yao A.I."/>
            <person name="Wu D."/>
            <person name="Madern D."/>
            <person name="Eisen J.A."/>
            <person name="Darling A.E."/>
            <person name="Facciotti M.T."/>
        </authorList>
    </citation>
    <scope>NUCLEOTIDE SEQUENCE [LARGE SCALE GENOMIC DNA]</scope>
    <source>
        <strain evidence="1 2">JCM 10879</strain>
    </source>
</reference>
<dbReference type="RefSeq" id="WP_006674015.1">
    <property type="nucleotide sequence ID" value="NZ_AOMA01000160.1"/>
</dbReference>
<dbReference type="OrthoDB" id="350675at2157"/>
<dbReference type="STRING" id="1227454.C446_15643"/>
<sequence>MTRDRTASRPIDRRSVLTASATGLATALAGCTSFSLQDDDDPPRRFEPEEYATIVSDDLPHRRRPAPVQPSLSAVETTLEDLEADLAAIPSPLTADDVPNEAARSSIERTHEIAENRRDNLTDEDDEFYRFRAIVLARRYAGEAAGAYRAVEGEVTRSTIESDRAAIRDELQDRRDVSSYVGDDPGRTLVLWSRLEDRLAVAENRLENRPREQTAPELEIGEIAGEVANAEATVEFVDELTARHDDRLEDGRSLESTFRTALDRSLAAIDDADLPDDDQQATNLVDIDIDGTAAERLLGRAAANVFGAANRTRERAAEEQLVAALRSACTFEIDRRAFESIRDAVADGDHRRIDSVEDVRAARATALERAADAPFDPETPTVGGDFLGECYWWLDSEDGKLERLADRGRSATLHHEYAEYTRHAERIAALPDAVATVEDRLE</sequence>
<accession>M0LG38</accession>
<dbReference type="PROSITE" id="PS51257">
    <property type="entry name" value="PROKAR_LIPOPROTEIN"/>
    <property type="match status" value="1"/>
</dbReference>
<name>M0LG38_9EURY</name>
<protein>
    <submittedName>
        <fullName evidence="1">Uncharacterized protein</fullName>
    </submittedName>
</protein>
<proteinExistence type="predicted"/>
<evidence type="ECO:0000313" key="1">
    <source>
        <dbReference type="EMBL" id="EMA31414.1"/>
    </source>
</evidence>
<dbReference type="AlphaFoldDB" id="M0LG38"/>
<comment type="caution">
    <text evidence="1">The sequence shown here is derived from an EMBL/GenBank/DDBJ whole genome shotgun (WGS) entry which is preliminary data.</text>
</comment>
<evidence type="ECO:0000313" key="2">
    <source>
        <dbReference type="Proteomes" id="UP000011607"/>
    </source>
</evidence>
<dbReference type="eggNOG" id="arCOG09011">
    <property type="taxonomic scope" value="Archaea"/>
</dbReference>
<dbReference type="EMBL" id="AOMA01000160">
    <property type="protein sequence ID" value="EMA31414.1"/>
    <property type="molecule type" value="Genomic_DNA"/>
</dbReference>
<keyword evidence="2" id="KW-1185">Reference proteome</keyword>